<organism evidence="5 6">
    <name type="scientific">Clonostachys solani</name>
    <dbReference type="NCBI Taxonomy" id="160281"/>
    <lineage>
        <taxon>Eukaryota</taxon>
        <taxon>Fungi</taxon>
        <taxon>Dikarya</taxon>
        <taxon>Ascomycota</taxon>
        <taxon>Pezizomycotina</taxon>
        <taxon>Sordariomycetes</taxon>
        <taxon>Hypocreomycetidae</taxon>
        <taxon>Hypocreales</taxon>
        <taxon>Bionectriaceae</taxon>
        <taxon>Clonostachys</taxon>
    </lineage>
</organism>
<dbReference type="InterPro" id="IPR020850">
    <property type="entry name" value="GED_dom"/>
</dbReference>
<comment type="caution">
    <text evidence="5">The sequence shown here is derived from an EMBL/GenBank/DDBJ whole genome shotgun (WGS) entry which is preliminary data.</text>
</comment>
<feature type="domain" description="GED" evidence="3">
    <location>
        <begin position="608"/>
        <end position="699"/>
    </location>
</feature>
<dbReference type="EMBL" id="CABFOC020000015">
    <property type="protein sequence ID" value="CAH0046486.1"/>
    <property type="molecule type" value="Genomic_DNA"/>
</dbReference>
<sequence>MTQQTRPNLQSKGGRDVLDIIDSLRSQGISQYIDLPQIIVCGDQSSGKSSVLEAISGLAFPTKDALCTRFATELVLRRSSERDQTELKVSIIPGKDRSADERQRIEAFGANIQELNLDAIVDEAMDVMGLTGTDRVFCTDILRVEVASPDQPHLTLVDLPGLFVAGNKDQSLEDSKLVESLVLSYMEQPRSIILAVVSAKSEFALQQVTQRAREVDSNGDRTLGLITKPDTLDVGSESEKAYLELAQNKDVNFRLGWHVVRNRDFSMRNATNAERDVAEKAFFSQGVWASLSPKQVGVDALRTRLSRVLQDHIMSHLPRVLDDIQLGVADCDAALEKLGQARETLAEQRRYLFSLSQAFVALVKCAVDGDYSDRRFFGESNTPGGNERRLRAQIQNTLSDFSKSMRLRGHSKAIVEDEVESTKSPSPEPAALAPRKVPRFEFVNEVNTLLRTNRGRELPGTFNPLVVGEMFSAQCEPWARLARKHVERVSGYAKATLIATLQHVADSETARRLIASLLNPAFAVLEVTVENKLLELLQPHTNGHPITYNHYLTENIQKAQSERHNSKIFKVFKRYADPNSTISRDLVPAQLYSAVKKATEPNMENYAAMLAIDTMEAYYKVALKKFVDDVSVLAIEQCLVQKLPSIFSSDFICDLTDEQVGRLAGESADLSIERSRMTEKRKLLQEGLAQLGSLNNTAIAPL</sequence>
<evidence type="ECO:0000256" key="2">
    <source>
        <dbReference type="ARBA" id="ARBA00023134"/>
    </source>
</evidence>
<dbReference type="PANTHER" id="PTHR11566">
    <property type="entry name" value="DYNAMIN"/>
    <property type="match status" value="1"/>
</dbReference>
<dbReference type="InterPro" id="IPR000375">
    <property type="entry name" value="Dynamin_stalk"/>
</dbReference>
<dbReference type="PROSITE" id="PS51388">
    <property type="entry name" value="GED"/>
    <property type="match status" value="1"/>
</dbReference>
<dbReference type="Proteomes" id="UP000775872">
    <property type="component" value="Unassembled WGS sequence"/>
</dbReference>
<dbReference type="GO" id="GO:0005874">
    <property type="term" value="C:microtubule"/>
    <property type="evidence" value="ECO:0007669"/>
    <property type="project" value="TreeGrafter"/>
</dbReference>
<accession>A0A9N9YZW4</accession>
<dbReference type="GO" id="GO:0016020">
    <property type="term" value="C:membrane"/>
    <property type="evidence" value="ECO:0007669"/>
    <property type="project" value="TreeGrafter"/>
</dbReference>
<dbReference type="InterPro" id="IPR001401">
    <property type="entry name" value="Dynamin_GTPase"/>
</dbReference>
<dbReference type="InterPro" id="IPR030381">
    <property type="entry name" value="G_DYNAMIN_dom"/>
</dbReference>
<dbReference type="FunFam" id="3.40.50.300:FF:001425">
    <property type="entry name" value="Dynamin GTPase, putative"/>
    <property type="match status" value="1"/>
</dbReference>
<dbReference type="GO" id="GO:0003924">
    <property type="term" value="F:GTPase activity"/>
    <property type="evidence" value="ECO:0007669"/>
    <property type="project" value="InterPro"/>
</dbReference>
<dbReference type="GO" id="GO:0016559">
    <property type="term" value="P:peroxisome fission"/>
    <property type="evidence" value="ECO:0007669"/>
    <property type="project" value="TreeGrafter"/>
</dbReference>
<dbReference type="PANTHER" id="PTHR11566:SF149">
    <property type="entry name" value="GTPASE, PUTATIVE (AFU_ORTHOLOGUE AFUA_6G11890)-RELATED"/>
    <property type="match status" value="1"/>
</dbReference>
<dbReference type="SUPFAM" id="SSF52540">
    <property type="entry name" value="P-loop containing nucleoside triphosphate hydrolases"/>
    <property type="match status" value="1"/>
</dbReference>
<feature type="domain" description="Dynamin-type G" evidence="4">
    <location>
        <begin position="32"/>
        <end position="318"/>
    </location>
</feature>
<dbReference type="OrthoDB" id="415706at2759"/>
<name>A0A9N9YZW4_9HYPO</name>
<evidence type="ECO:0008006" key="7">
    <source>
        <dbReference type="Google" id="ProtNLM"/>
    </source>
</evidence>
<proteinExistence type="predicted"/>
<keyword evidence="6" id="KW-1185">Reference proteome</keyword>
<evidence type="ECO:0000256" key="1">
    <source>
        <dbReference type="ARBA" id="ARBA00022741"/>
    </source>
</evidence>
<keyword evidence="1" id="KW-0547">Nucleotide-binding</keyword>
<dbReference type="GO" id="GO:0005525">
    <property type="term" value="F:GTP binding"/>
    <property type="evidence" value="ECO:0007669"/>
    <property type="project" value="InterPro"/>
</dbReference>
<dbReference type="InterPro" id="IPR022812">
    <property type="entry name" value="Dynamin"/>
</dbReference>
<dbReference type="GO" id="GO:0000266">
    <property type="term" value="P:mitochondrial fission"/>
    <property type="evidence" value="ECO:0007669"/>
    <property type="project" value="TreeGrafter"/>
</dbReference>
<dbReference type="GO" id="GO:0048312">
    <property type="term" value="P:intracellular distribution of mitochondria"/>
    <property type="evidence" value="ECO:0007669"/>
    <property type="project" value="TreeGrafter"/>
</dbReference>
<dbReference type="Pfam" id="PF01031">
    <property type="entry name" value="Dynamin_M"/>
    <property type="match status" value="1"/>
</dbReference>
<dbReference type="PROSITE" id="PS51718">
    <property type="entry name" value="G_DYNAMIN_2"/>
    <property type="match status" value="1"/>
</dbReference>
<evidence type="ECO:0000259" key="3">
    <source>
        <dbReference type="PROSITE" id="PS51388"/>
    </source>
</evidence>
<protein>
    <recommendedName>
        <fullName evidence="7">Interferon-induced GTP-binding protein Mx</fullName>
    </recommendedName>
</protein>
<dbReference type="SMART" id="SM00053">
    <property type="entry name" value="DYNc"/>
    <property type="match status" value="1"/>
</dbReference>
<gene>
    <name evidence="5" type="ORF">CSOL1703_00012718</name>
</gene>
<keyword evidence="2" id="KW-0342">GTP-binding</keyword>
<dbReference type="GO" id="GO:0006897">
    <property type="term" value="P:endocytosis"/>
    <property type="evidence" value="ECO:0007669"/>
    <property type="project" value="TreeGrafter"/>
</dbReference>
<dbReference type="CDD" id="cd08771">
    <property type="entry name" value="DLP_1"/>
    <property type="match status" value="1"/>
</dbReference>
<dbReference type="GO" id="GO:0008017">
    <property type="term" value="F:microtubule binding"/>
    <property type="evidence" value="ECO:0007669"/>
    <property type="project" value="TreeGrafter"/>
</dbReference>
<evidence type="ECO:0000259" key="4">
    <source>
        <dbReference type="PROSITE" id="PS51718"/>
    </source>
</evidence>
<reference evidence="5 6" key="2">
    <citation type="submission" date="2021-10" db="EMBL/GenBank/DDBJ databases">
        <authorList>
            <person name="Piombo E."/>
        </authorList>
    </citation>
    <scope>NUCLEOTIDE SEQUENCE [LARGE SCALE GENOMIC DNA]</scope>
</reference>
<dbReference type="AlphaFoldDB" id="A0A9N9YZW4"/>
<dbReference type="Pfam" id="PF00350">
    <property type="entry name" value="Dynamin_N"/>
    <property type="match status" value="1"/>
</dbReference>
<dbReference type="InterPro" id="IPR045063">
    <property type="entry name" value="Dynamin_N"/>
</dbReference>
<dbReference type="Gene3D" id="3.40.50.300">
    <property type="entry name" value="P-loop containing nucleotide triphosphate hydrolases"/>
    <property type="match status" value="1"/>
</dbReference>
<reference evidence="6" key="1">
    <citation type="submission" date="2019-06" db="EMBL/GenBank/DDBJ databases">
        <authorList>
            <person name="Broberg M."/>
        </authorList>
    </citation>
    <scope>NUCLEOTIDE SEQUENCE [LARGE SCALE GENOMIC DNA]</scope>
</reference>
<evidence type="ECO:0000313" key="5">
    <source>
        <dbReference type="EMBL" id="CAH0046486.1"/>
    </source>
</evidence>
<evidence type="ECO:0000313" key="6">
    <source>
        <dbReference type="Proteomes" id="UP000775872"/>
    </source>
</evidence>
<dbReference type="GO" id="GO:0005739">
    <property type="term" value="C:mitochondrion"/>
    <property type="evidence" value="ECO:0007669"/>
    <property type="project" value="TreeGrafter"/>
</dbReference>
<dbReference type="PRINTS" id="PR00195">
    <property type="entry name" value="DYNAMIN"/>
</dbReference>
<dbReference type="InterPro" id="IPR027417">
    <property type="entry name" value="P-loop_NTPase"/>
</dbReference>